<accession>A0A1I0VWQ9</accession>
<keyword evidence="3" id="KW-1185">Reference proteome</keyword>
<protein>
    <recommendedName>
        <fullName evidence="4">Plastocyanin</fullName>
    </recommendedName>
</protein>
<evidence type="ECO:0008006" key="4">
    <source>
        <dbReference type="Google" id="ProtNLM"/>
    </source>
</evidence>
<dbReference type="EMBL" id="FOKA01000002">
    <property type="protein sequence ID" value="SFA80869.1"/>
    <property type="molecule type" value="Genomic_DNA"/>
</dbReference>
<feature type="signal peptide" evidence="1">
    <location>
        <begin position="1"/>
        <end position="21"/>
    </location>
</feature>
<evidence type="ECO:0000256" key="1">
    <source>
        <dbReference type="SAM" id="SignalP"/>
    </source>
</evidence>
<evidence type="ECO:0000313" key="2">
    <source>
        <dbReference type="EMBL" id="SFA80869.1"/>
    </source>
</evidence>
<keyword evidence="1" id="KW-0732">Signal</keyword>
<dbReference type="RefSeq" id="WP_139224273.1">
    <property type="nucleotide sequence ID" value="NZ_BONM01000001.1"/>
</dbReference>
<dbReference type="AlphaFoldDB" id="A0A1I0VWQ9"/>
<dbReference type="Proteomes" id="UP000199012">
    <property type="component" value="Unassembled WGS sequence"/>
</dbReference>
<gene>
    <name evidence="2" type="ORF">SAMN05421867_10220</name>
</gene>
<dbReference type="PROSITE" id="PS51257">
    <property type="entry name" value="PROKAR_LIPOPROTEIN"/>
    <property type="match status" value="1"/>
</dbReference>
<dbReference type="InterPro" id="IPR008972">
    <property type="entry name" value="Cupredoxin"/>
</dbReference>
<dbReference type="OrthoDB" id="574459at2"/>
<dbReference type="STRING" id="988821.SAMN05421867_10220"/>
<feature type="chain" id="PRO_5038566120" description="Plastocyanin" evidence="1">
    <location>
        <begin position="22"/>
        <end position="133"/>
    </location>
</feature>
<evidence type="ECO:0000313" key="3">
    <source>
        <dbReference type="Proteomes" id="UP000199012"/>
    </source>
</evidence>
<proteinExistence type="predicted"/>
<dbReference type="SUPFAM" id="SSF49503">
    <property type="entry name" value="Cupredoxins"/>
    <property type="match status" value="1"/>
</dbReference>
<organism evidence="2 3">
    <name type="scientific">Cellulomonas marina</name>
    <dbReference type="NCBI Taxonomy" id="988821"/>
    <lineage>
        <taxon>Bacteria</taxon>
        <taxon>Bacillati</taxon>
        <taxon>Actinomycetota</taxon>
        <taxon>Actinomycetes</taxon>
        <taxon>Micrococcales</taxon>
        <taxon>Cellulomonadaceae</taxon>
        <taxon>Cellulomonas</taxon>
    </lineage>
</organism>
<dbReference type="Gene3D" id="2.60.40.420">
    <property type="entry name" value="Cupredoxins - blue copper proteins"/>
    <property type="match status" value="1"/>
</dbReference>
<name>A0A1I0VWQ9_9CELL</name>
<reference evidence="2 3" key="1">
    <citation type="submission" date="2016-10" db="EMBL/GenBank/DDBJ databases">
        <authorList>
            <person name="de Groot N.N."/>
        </authorList>
    </citation>
    <scope>NUCLEOTIDE SEQUENCE [LARGE SCALE GENOMIC DNA]</scope>
    <source>
        <strain evidence="2 3">CGMCC 4.6945</strain>
    </source>
</reference>
<sequence length="133" mass="13890">MRRRSLLAGAAVVLLVTAACGGAEEEAAGTPGPAVEGTVLVATLGTAEDPDAFEILLTDEAGTEVTTLPAGEYTVRVEDATTIHNFHLTGAGVDETTSVEGTEDTTWQVTFEPGEYTYTCDPHPPMTKTFTVS</sequence>